<dbReference type="PRINTS" id="PR00834">
    <property type="entry name" value="PROTEASES2C"/>
</dbReference>
<feature type="compositionally biased region" description="Pro residues" evidence="1">
    <location>
        <begin position="70"/>
        <end position="82"/>
    </location>
</feature>
<dbReference type="RefSeq" id="WP_203779606.1">
    <property type="nucleotide sequence ID" value="NZ_BOMV01000007.1"/>
</dbReference>
<dbReference type="InterPro" id="IPR043504">
    <property type="entry name" value="Peptidase_S1_PA_chymotrypsin"/>
</dbReference>
<reference evidence="3" key="1">
    <citation type="submission" date="2021-01" db="EMBL/GenBank/DDBJ databases">
        <title>Whole genome shotgun sequence of Actinoplanes rishiriensis NBRC 108556.</title>
        <authorList>
            <person name="Komaki H."/>
            <person name="Tamura T."/>
        </authorList>
    </citation>
    <scope>NUCLEOTIDE SEQUENCE</scope>
    <source>
        <strain evidence="3">NBRC 108556</strain>
    </source>
</reference>
<dbReference type="EMBL" id="BOMV01000007">
    <property type="protein sequence ID" value="GIE93426.1"/>
    <property type="molecule type" value="Genomic_DNA"/>
</dbReference>
<evidence type="ECO:0008006" key="5">
    <source>
        <dbReference type="Google" id="ProtNLM"/>
    </source>
</evidence>
<dbReference type="AlphaFoldDB" id="A0A919MMX9"/>
<dbReference type="InterPro" id="IPR009003">
    <property type="entry name" value="Peptidase_S1_PA"/>
</dbReference>
<dbReference type="InterPro" id="IPR001940">
    <property type="entry name" value="Peptidase_S1C"/>
</dbReference>
<evidence type="ECO:0000313" key="3">
    <source>
        <dbReference type="EMBL" id="GIE93426.1"/>
    </source>
</evidence>
<dbReference type="SUPFAM" id="SSF50494">
    <property type="entry name" value="Trypsin-like serine proteases"/>
    <property type="match status" value="1"/>
</dbReference>
<feature type="transmembrane region" description="Helical" evidence="2">
    <location>
        <begin position="118"/>
        <end position="135"/>
    </location>
</feature>
<dbReference type="PANTHER" id="PTHR43019">
    <property type="entry name" value="SERINE ENDOPROTEASE DEGS"/>
    <property type="match status" value="1"/>
</dbReference>
<keyword evidence="2" id="KW-0812">Transmembrane</keyword>
<dbReference type="GO" id="GO:0006508">
    <property type="term" value="P:proteolysis"/>
    <property type="evidence" value="ECO:0007669"/>
    <property type="project" value="InterPro"/>
</dbReference>
<organism evidence="3 4">
    <name type="scientific">Paractinoplanes rishiriensis</name>
    <dbReference type="NCBI Taxonomy" id="1050105"/>
    <lineage>
        <taxon>Bacteria</taxon>
        <taxon>Bacillati</taxon>
        <taxon>Actinomycetota</taxon>
        <taxon>Actinomycetes</taxon>
        <taxon>Micromonosporales</taxon>
        <taxon>Micromonosporaceae</taxon>
        <taxon>Paractinoplanes</taxon>
    </lineage>
</organism>
<proteinExistence type="predicted"/>
<dbReference type="PANTHER" id="PTHR43019:SF23">
    <property type="entry name" value="PROTEASE DO-LIKE 5, CHLOROPLASTIC"/>
    <property type="match status" value="1"/>
</dbReference>
<feature type="region of interest" description="Disordered" evidence="1">
    <location>
        <begin position="1"/>
        <end position="112"/>
    </location>
</feature>
<keyword evidence="2" id="KW-0472">Membrane</keyword>
<gene>
    <name evidence="3" type="ORF">Ari01nite_08910</name>
</gene>
<keyword evidence="4" id="KW-1185">Reference proteome</keyword>
<dbReference type="Gene3D" id="2.40.10.10">
    <property type="entry name" value="Trypsin-like serine proteases"/>
    <property type="match status" value="2"/>
</dbReference>
<sequence>MTTTYDPFIPAEGADQPGYDGHRRAEGRAGGVAWGGEQSWDPEPRWSAPAPQRTVPEQRWSPDPRWEQPAPAPRWDPEPAGPPRWQTGMSDSRSAVPLPLPEPEPEPVRPARSRAKPVLVGLVVLLVLVAGWQAYRIELMSSDNASMHSVLATEKERTDRLEKELAGVFDPEAVSSSVLPSVFRVRAGEFTGTAFAVGSKADNGTSNLFTNYHVVAEVWVDGGRTVSLERGNTKIEATIVRVNKGKDLALLRADQEIDGLSAATGQVKPGQQVVVVGAPLGLDDSVTTGVISAYRPNDKDGTTIQFDAPINPGNSGGPVVNASNQVVGVATAKAKDAEGIGLAIDIKVACTTYKNIC</sequence>
<evidence type="ECO:0000256" key="1">
    <source>
        <dbReference type="SAM" id="MobiDB-lite"/>
    </source>
</evidence>
<dbReference type="Pfam" id="PF13365">
    <property type="entry name" value="Trypsin_2"/>
    <property type="match status" value="1"/>
</dbReference>
<name>A0A919MMX9_9ACTN</name>
<keyword evidence="2" id="KW-1133">Transmembrane helix</keyword>
<protein>
    <recommendedName>
        <fullName evidence="5">Serine protease</fullName>
    </recommendedName>
</protein>
<dbReference type="GO" id="GO:0004252">
    <property type="term" value="F:serine-type endopeptidase activity"/>
    <property type="evidence" value="ECO:0007669"/>
    <property type="project" value="InterPro"/>
</dbReference>
<evidence type="ECO:0000256" key="2">
    <source>
        <dbReference type="SAM" id="Phobius"/>
    </source>
</evidence>
<accession>A0A919MMX9</accession>
<evidence type="ECO:0000313" key="4">
    <source>
        <dbReference type="Proteomes" id="UP000636960"/>
    </source>
</evidence>
<comment type="caution">
    <text evidence="3">The sequence shown here is derived from an EMBL/GenBank/DDBJ whole genome shotgun (WGS) entry which is preliminary data.</text>
</comment>
<dbReference type="Proteomes" id="UP000636960">
    <property type="component" value="Unassembled WGS sequence"/>
</dbReference>